<name>A0A1P8EKY4_9GAMM</name>
<dbReference type="InterPro" id="IPR001647">
    <property type="entry name" value="HTH_TetR"/>
</dbReference>
<dbReference type="InterPro" id="IPR036271">
    <property type="entry name" value="Tet_transcr_reg_TetR-rel_C_sf"/>
</dbReference>
<evidence type="ECO:0000313" key="7">
    <source>
        <dbReference type="Proteomes" id="UP000185674"/>
    </source>
</evidence>
<reference evidence="6 7" key="1">
    <citation type="submission" date="2016-08" db="EMBL/GenBank/DDBJ databases">
        <title>Complete genome sequence of Acinetobacter baylyi strain GFJ2.</title>
        <authorList>
            <person name="Tabata M."/>
            <person name="Kuboki S."/>
            <person name="Gibu N."/>
            <person name="Kinouchi Y."/>
            <person name="Vangnai A."/>
            <person name="Kasai D."/>
            <person name="Fukuda M."/>
        </authorList>
    </citation>
    <scope>NUCLEOTIDE SEQUENCE [LARGE SCALE GENOMIC DNA]</scope>
    <source>
        <strain evidence="6 7">GFJ2</strain>
    </source>
</reference>
<evidence type="ECO:0000256" key="2">
    <source>
        <dbReference type="ARBA" id="ARBA00023125"/>
    </source>
</evidence>
<dbReference type="InterPro" id="IPR009057">
    <property type="entry name" value="Homeodomain-like_sf"/>
</dbReference>
<dbReference type="Pfam" id="PF14246">
    <property type="entry name" value="TetR_C_7"/>
    <property type="match status" value="1"/>
</dbReference>
<evidence type="ECO:0000313" key="6">
    <source>
        <dbReference type="EMBL" id="APV36880.1"/>
    </source>
</evidence>
<protein>
    <submittedName>
        <fullName evidence="6">TetR family transcriptional regulator</fullName>
    </submittedName>
</protein>
<proteinExistence type="predicted"/>
<dbReference type="PANTHER" id="PTHR30055">
    <property type="entry name" value="HTH-TYPE TRANSCRIPTIONAL REGULATOR RUTR"/>
    <property type="match status" value="1"/>
</dbReference>
<dbReference type="STRING" id="487316.BEN76_12980"/>
<evidence type="ECO:0000256" key="1">
    <source>
        <dbReference type="ARBA" id="ARBA00023015"/>
    </source>
</evidence>
<dbReference type="SUPFAM" id="SSF46689">
    <property type="entry name" value="Homeodomain-like"/>
    <property type="match status" value="1"/>
</dbReference>
<feature type="domain" description="HTH tetR-type" evidence="5">
    <location>
        <begin position="10"/>
        <end position="70"/>
    </location>
</feature>
<dbReference type="KEGG" id="asol:BEN76_12980"/>
<dbReference type="PROSITE" id="PS50977">
    <property type="entry name" value="HTH_TETR_2"/>
    <property type="match status" value="1"/>
</dbReference>
<dbReference type="GO" id="GO:0003700">
    <property type="term" value="F:DNA-binding transcription factor activity"/>
    <property type="evidence" value="ECO:0007669"/>
    <property type="project" value="TreeGrafter"/>
</dbReference>
<dbReference type="EMBL" id="CP016896">
    <property type="protein sequence ID" value="APV36880.1"/>
    <property type="molecule type" value="Genomic_DNA"/>
</dbReference>
<dbReference type="SUPFAM" id="SSF48498">
    <property type="entry name" value="Tetracyclin repressor-like, C-terminal domain"/>
    <property type="match status" value="1"/>
</dbReference>
<dbReference type="InterPro" id="IPR039536">
    <property type="entry name" value="TetR_C_Proteobacteria"/>
</dbReference>
<sequence length="204" mass="23185">MQNSGRPKDLEKRQRILEAAKNIFLKQGYHHAGMNQIAQMAGVTKLTVYNHFQDKANLFVCAIEESCETYISADTFQLQPQSDFKQQLAGISRCALHTIYLPEALKLDHVLYELAAEKSPLVKQFFAASHQKLCNMLTHFFEQASKLGLIQADDPLRQTELILSLLLGLRHQNVLLGIELPPTPDELELSIQYAIEIFMLKYSP</sequence>
<keyword evidence="1" id="KW-0805">Transcription regulation</keyword>
<dbReference type="Proteomes" id="UP000185674">
    <property type="component" value="Chromosome"/>
</dbReference>
<dbReference type="PRINTS" id="PR00455">
    <property type="entry name" value="HTHTETR"/>
</dbReference>
<dbReference type="Pfam" id="PF00440">
    <property type="entry name" value="TetR_N"/>
    <property type="match status" value="1"/>
</dbReference>
<dbReference type="Gene3D" id="1.10.357.10">
    <property type="entry name" value="Tetracycline Repressor, domain 2"/>
    <property type="match status" value="1"/>
</dbReference>
<keyword evidence="2 4" id="KW-0238">DNA-binding</keyword>
<dbReference type="FunFam" id="1.10.10.60:FF:000141">
    <property type="entry name" value="TetR family transcriptional regulator"/>
    <property type="match status" value="1"/>
</dbReference>
<feature type="DNA-binding region" description="H-T-H motif" evidence="4">
    <location>
        <begin position="33"/>
        <end position="52"/>
    </location>
</feature>
<evidence type="ECO:0000256" key="3">
    <source>
        <dbReference type="ARBA" id="ARBA00023163"/>
    </source>
</evidence>
<dbReference type="RefSeq" id="WP_076033258.1">
    <property type="nucleotide sequence ID" value="NZ_CP016896.1"/>
</dbReference>
<dbReference type="eggNOG" id="COG1309">
    <property type="taxonomic scope" value="Bacteria"/>
</dbReference>
<evidence type="ECO:0000259" key="5">
    <source>
        <dbReference type="PROSITE" id="PS50977"/>
    </source>
</evidence>
<gene>
    <name evidence="6" type="ORF">BEN76_12980</name>
</gene>
<accession>A0A1P8EKY4</accession>
<dbReference type="GO" id="GO:0000976">
    <property type="term" value="F:transcription cis-regulatory region binding"/>
    <property type="evidence" value="ECO:0007669"/>
    <property type="project" value="TreeGrafter"/>
</dbReference>
<dbReference type="AlphaFoldDB" id="A0A1P8EKY4"/>
<dbReference type="PANTHER" id="PTHR30055:SF146">
    <property type="entry name" value="HTH-TYPE TRANSCRIPTIONAL DUAL REGULATOR CECR"/>
    <property type="match status" value="1"/>
</dbReference>
<evidence type="ECO:0000256" key="4">
    <source>
        <dbReference type="PROSITE-ProRule" id="PRU00335"/>
    </source>
</evidence>
<dbReference type="InterPro" id="IPR050109">
    <property type="entry name" value="HTH-type_TetR-like_transc_reg"/>
</dbReference>
<keyword evidence="3" id="KW-0804">Transcription</keyword>
<organism evidence="6 7">
    <name type="scientific">Acinetobacter soli</name>
    <dbReference type="NCBI Taxonomy" id="487316"/>
    <lineage>
        <taxon>Bacteria</taxon>
        <taxon>Pseudomonadati</taxon>
        <taxon>Pseudomonadota</taxon>
        <taxon>Gammaproteobacteria</taxon>
        <taxon>Moraxellales</taxon>
        <taxon>Moraxellaceae</taxon>
        <taxon>Acinetobacter</taxon>
    </lineage>
</organism>